<dbReference type="AlphaFoldDB" id="A0A0G0NFK1"/>
<name>A0A0G0NFK1_9BACT</name>
<organism evidence="7 8">
    <name type="scientific">Candidatus Woesebacteria bacterium GW2011_GWB1_38_5b</name>
    <dbReference type="NCBI Taxonomy" id="1618569"/>
    <lineage>
        <taxon>Bacteria</taxon>
        <taxon>Candidatus Woeseibacteriota</taxon>
    </lineage>
</organism>
<feature type="transmembrane region" description="Helical" evidence="6">
    <location>
        <begin position="21"/>
        <end position="42"/>
    </location>
</feature>
<gene>
    <name evidence="7" type="ORF">US96_C0002G0004</name>
</gene>
<dbReference type="EMBL" id="LBUZ01000002">
    <property type="protein sequence ID" value="KKQ75891.1"/>
    <property type="molecule type" value="Genomic_DNA"/>
</dbReference>
<feature type="transmembrane region" description="Helical" evidence="6">
    <location>
        <begin position="88"/>
        <end position="110"/>
    </location>
</feature>
<keyword evidence="3 6" id="KW-0812">Transmembrane</keyword>
<dbReference type="InterPro" id="IPR050833">
    <property type="entry name" value="Poly_Biosynth_Transport"/>
</dbReference>
<feature type="transmembrane region" description="Helical" evidence="6">
    <location>
        <begin position="228"/>
        <end position="251"/>
    </location>
</feature>
<feature type="transmembrane region" description="Helical" evidence="6">
    <location>
        <begin position="257"/>
        <end position="279"/>
    </location>
</feature>
<keyword evidence="4 6" id="KW-1133">Transmembrane helix</keyword>
<protein>
    <submittedName>
        <fullName evidence="7">Polysaccharide biosynthesis protein</fullName>
    </submittedName>
</protein>
<feature type="transmembrane region" description="Helical" evidence="6">
    <location>
        <begin position="185"/>
        <end position="207"/>
    </location>
</feature>
<feature type="transmembrane region" description="Helical" evidence="6">
    <location>
        <begin position="155"/>
        <end position="179"/>
    </location>
</feature>
<keyword evidence="5 6" id="KW-0472">Membrane</keyword>
<evidence type="ECO:0000256" key="6">
    <source>
        <dbReference type="SAM" id="Phobius"/>
    </source>
</evidence>
<feature type="transmembrane region" description="Helical" evidence="6">
    <location>
        <begin position="366"/>
        <end position="386"/>
    </location>
</feature>
<reference evidence="7 8" key="1">
    <citation type="journal article" date="2015" name="Nature">
        <title>rRNA introns, odd ribosomes, and small enigmatic genomes across a large radiation of phyla.</title>
        <authorList>
            <person name="Brown C.T."/>
            <person name="Hug L.A."/>
            <person name="Thomas B.C."/>
            <person name="Sharon I."/>
            <person name="Castelle C.J."/>
            <person name="Singh A."/>
            <person name="Wilkins M.J."/>
            <person name="Williams K.H."/>
            <person name="Banfield J.F."/>
        </authorList>
    </citation>
    <scope>NUCLEOTIDE SEQUENCE [LARGE SCALE GENOMIC DNA]</scope>
</reference>
<proteinExistence type="predicted"/>
<dbReference type="PANTHER" id="PTHR30250">
    <property type="entry name" value="PST FAMILY PREDICTED COLANIC ACID TRANSPORTER"/>
    <property type="match status" value="1"/>
</dbReference>
<evidence type="ECO:0000256" key="5">
    <source>
        <dbReference type="ARBA" id="ARBA00023136"/>
    </source>
</evidence>
<feature type="transmembrane region" description="Helical" evidence="6">
    <location>
        <begin position="333"/>
        <end position="354"/>
    </location>
</feature>
<dbReference type="PANTHER" id="PTHR30250:SF11">
    <property type="entry name" value="O-ANTIGEN TRANSPORTER-RELATED"/>
    <property type="match status" value="1"/>
</dbReference>
<sequence>MYSRIKRVIATHTFRQSIVTVISTFATAGLGAVFYLLLARLIGSHEYGLFSVAVSLLTIIVTFTDVGMGQGLVKFVAENSQADKYQPYVKIALFTKIVIGFITGLALWIFAKPLAVLLLRQPEVANLLPIAGWGIFSIMLFSLSIYVFQGLQKFVLWGGLQIGANIFRLLLFGLLFLLIKVNSAWGVVLFVSAPLFGFLLSWVWLPAGIVKAKITSTHWHKFWNFNKWTAAFSITATLASRLDTLLTARFLTLSQTGVYAMAITMVAFLPQLSSAIGAVTAPKFASFSDSSHSQKYLAKAALFSFATSVAVALAMIPAALVVVWFIGRDFSASFAPFLILLLSLAIFTSLNPIRDSILYFYKRPQFFFWANLLQGLVIIAVGSVLIPLYGVIGTALSALISHVIFAGLCLWEYENCRAHHS</sequence>
<dbReference type="Proteomes" id="UP000034181">
    <property type="component" value="Unassembled WGS sequence"/>
</dbReference>
<keyword evidence="2" id="KW-1003">Cell membrane</keyword>
<evidence type="ECO:0000256" key="2">
    <source>
        <dbReference type="ARBA" id="ARBA00022475"/>
    </source>
</evidence>
<feature type="transmembrane region" description="Helical" evidence="6">
    <location>
        <begin position="392"/>
        <end position="411"/>
    </location>
</feature>
<feature type="transmembrane region" description="Helical" evidence="6">
    <location>
        <begin position="300"/>
        <end position="327"/>
    </location>
</feature>
<evidence type="ECO:0000313" key="7">
    <source>
        <dbReference type="EMBL" id="KKQ75891.1"/>
    </source>
</evidence>
<evidence type="ECO:0000256" key="4">
    <source>
        <dbReference type="ARBA" id="ARBA00022989"/>
    </source>
</evidence>
<comment type="caution">
    <text evidence="7">The sequence shown here is derived from an EMBL/GenBank/DDBJ whole genome shotgun (WGS) entry which is preliminary data.</text>
</comment>
<feature type="transmembrane region" description="Helical" evidence="6">
    <location>
        <begin position="48"/>
        <end position="67"/>
    </location>
</feature>
<evidence type="ECO:0000256" key="3">
    <source>
        <dbReference type="ARBA" id="ARBA00022692"/>
    </source>
</evidence>
<accession>A0A0G0NFK1</accession>
<evidence type="ECO:0000256" key="1">
    <source>
        <dbReference type="ARBA" id="ARBA00004651"/>
    </source>
</evidence>
<dbReference type="Pfam" id="PF01943">
    <property type="entry name" value="Polysacc_synt"/>
    <property type="match status" value="1"/>
</dbReference>
<evidence type="ECO:0000313" key="8">
    <source>
        <dbReference type="Proteomes" id="UP000034181"/>
    </source>
</evidence>
<comment type="subcellular location">
    <subcellularLocation>
        <location evidence="1">Cell membrane</location>
        <topology evidence="1">Multi-pass membrane protein</topology>
    </subcellularLocation>
</comment>
<dbReference type="InterPro" id="IPR002797">
    <property type="entry name" value="Polysacc_synth"/>
</dbReference>
<feature type="transmembrane region" description="Helical" evidence="6">
    <location>
        <begin position="130"/>
        <end position="148"/>
    </location>
</feature>
<dbReference type="GO" id="GO:0005886">
    <property type="term" value="C:plasma membrane"/>
    <property type="evidence" value="ECO:0007669"/>
    <property type="project" value="UniProtKB-SubCell"/>
</dbReference>